<evidence type="ECO:0000313" key="3">
    <source>
        <dbReference type="Proteomes" id="UP000054495"/>
    </source>
</evidence>
<gene>
    <name evidence="2" type="ORF">ANCCEY_03548</name>
</gene>
<dbReference type="PANTHER" id="PTHR11533">
    <property type="entry name" value="PROTEASE M1 ZINC METALLOPROTEASE"/>
    <property type="match status" value="1"/>
</dbReference>
<dbReference type="GO" id="GO:0006508">
    <property type="term" value="P:proteolysis"/>
    <property type="evidence" value="ECO:0007669"/>
    <property type="project" value="TreeGrafter"/>
</dbReference>
<dbReference type="SUPFAM" id="SSF63737">
    <property type="entry name" value="Leukotriene A4 hydrolase N-terminal domain"/>
    <property type="match status" value="1"/>
</dbReference>
<evidence type="ECO:0000259" key="1">
    <source>
        <dbReference type="Pfam" id="PF17900"/>
    </source>
</evidence>
<reference evidence="2 3" key="1">
    <citation type="submission" date="2013-05" db="EMBL/GenBank/DDBJ databases">
        <title>Draft genome of the parasitic nematode Anyclostoma ceylanicum.</title>
        <authorList>
            <person name="Mitreva M."/>
        </authorList>
    </citation>
    <scope>NUCLEOTIDE SEQUENCE [LARGE SCALE GENOMIC DNA]</scope>
</reference>
<keyword evidence="3" id="KW-1185">Reference proteome</keyword>
<sequence length="154" mass="17481">MTFDGSVVMSVHFKKRTSVITLNAHNLKILELKLTNLLQLPVKVADTKYNNETQQLSIFLAQEPPVGSVLTLSIKYTGLINPYQDGGLFYTFYMDLNREIHWMVATQMESFAARAVFPCMDEPAYKAIFHFDLVYPSKHVALSNMMETEPVDVG</sequence>
<dbReference type="Proteomes" id="UP000054495">
    <property type="component" value="Unassembled WGS sequence"/>
</dbReference>
<proteinExistence type="predicted"/>
<name>A0A0D6LZD6_9BILA</name>
<dbReference type="EMBL" id="KE124838">
    <property type="protein sequence ID" value="EPB77395.1"/>
    <property type="molecule type" value="Genomic_DNA"/>
</dbReference>
<protein>
    <recommendedName>
        <fullName evidence="1">Aminopeptidase N-like N-terminal domain-containing protein</fullName>
    </recommendedName>
</protein>
<dbReference type="GO" id="GO:0043171">
    <property type="term" value="P:peptide catabolic process"/>
    <property type="evidence" value="ECO:0007669"/>
    <property type="project" value="TreeGrafter"/>
</dbReference>
<dbReference type="PANTHER" id="PTHR11533:SF293">
    <property type="entry name" value="AMINOPEPTIDASE-2-RELATED"/>
    <property type="match status" value="1"/>
</dbReference>
<dbReference type="AlphaFoldDB" id="A0A0D6LZD6"/>
<dbReference type="GO" id="GO:0070006">
    <property type="term" value="F:metalloaminopeptidase activity"/>
    <property type="evidence" value="ECO:0007669"/>
    <property type="project" value="TreeGrafter"/>
</dbReference>
<accession>A0A0D6LZD6</accession>
<dbReference type="Gene3D" id="2.60.40.1730">
    <property type="entry name" value="tricorn interacting facor f3 domain"/>
    <property type="match status" value="1"/>
</dbReference>
<dbReference type="InterPro" id="IPR050344">
    <property type="entry name" value="Peptidase_M1_aminopeptidases"/>
</dbReference>
<dbReference type="GO" id="GO:0005737">
    <property type="term" value="C:cytoplasm"/>
    <property type="evidence" value="ECO:0007669"/>
    <property type="project" value="TreeGrafter"/>
</dbReference>
<dbReference type="InterPro" id="IPR042097">
    <property type="entry name" value="Aminopeptidase_N-like_N_sf"/>
</dbReference>
<evidence type="ECO:0000313" key="2">
    <source>
        <dbReference type="EMBL" id="EPB77395.1"/>
    </source>
</evidence>
<feature type="domain" description="Aminopeptidase N-like N-terminal" evidence="1">
    <location>
        <begin position="1"/>
        <end position="148"/>
    </location>
</feature>
<dbReference type="GO" id="GO:0005615">
    <property type="term" value="C:extracellular space"/>
    <property type="evidence" value="ECO:0007669"/>
    <property type="project" value="TreeGrafter"/>
</dbReference>
<dbReference type="GO" id="GO:0008270">
    <property type="term" value="F:zinc ion binding"/>
    <property type="evidence" value="ECO:0007669"/>
    <property type="project" value="TreeGrafter"/>
</dbReference>
<dbReference type="GO" id="GO:0042277">
    <property type="term" value="F:peptide binding"/>
    <property type="evidence" value="ECO:0007669"/>
    <property type="project" value="TreeGrafter"/>
</dbReference>
<dbReference type="Pfam" id="PF17900">
    <property type="entry name" value="Peptidase_M1_N"/>
    <property type="match status" value="1"/>
</dbReference>
<dbReference type="InterPro" id="IPR045357">
    <property type="entry name" value="Aminopeptidase_N-like_N"/>
</dbReference>
<dbReference type="GO" id="GO:0016020">
    <property type="term" value="C:membrane"/>
    <property type="evidence" value="ECO:0007669"/>
    <property type="project" value="TreeGrafter"/>
</dbReference>
<organism evidence="2 3">
    <name type="scientific">Ancylostoma ceylanicum</name>
    <dbReference type="NCBI Taxonomy" id="53326"/>
    <lineage>
        <taxon>Eukaryota</taxon>
        <taxon>Metazoa</taxon>
        <taxon>Ecdysozoa</taxon>
        <taxon>Nematoda</taxon>
        <taxon>Chromadorea</taxon>
        <taxon>Rhabditida</taxon>
        <taxon>Rhabditina</taxon>
        <taxon>Rhabditomorpha</taxon>
        <taxon>Strongyloidea</taxon>
        <taxon>Ancylostomatidae</taxon>
        <taxon>Ancylostomatinae</taxon>
        <taxon>Ancylostoma</taxon>
    </lineage>
</organism>